<proteinExistence type="inferred from homology"/>
<gene>
    <name evidence="6" type="primary">rsmI</name>
    <name evidence="8" type="ORF">F5613_002263</name>
</gene>
<dbReference type="PROSITE" id="PS01296">
    <property type="entry name" value="RSMI"/>
    <property type="match status" value="1"/>
</dbReference>
<dbReference type="InterPro" id="IPR000878">
    <property type="entry name" value="4pyrrol_Mease"/>
</dbReference>
<evidence type="ECO:0000259" key="7">
    <source>
        <dbReference type="Pfam" id="PF00590"/>
    </source>
</evidence>
<dbReference type="InterPro" id="IPR035996">
    <property type="entry name" value="4pyrrol_Methylase_sf"/>
</dbReference>
<dbReference type="GO" id="GO:0070677">
    <property type="term" value="F:rRNA (cytosine-2'-O-)-methyltransferase activity"/>
    <property type="evidence" value="ECO:0007669"/>
    <property type="project" value="UniProtKB-UniRule"/>
</dbReference>
<evidence type="ECO:0000256" key="5">
    <source>
        <dbReference type="ARBA" id="ARBA00022691"/>
    </source>
</evidence>
<dbReference type="EC" id="2.1.1.198" evidence="6"/>
<dbReference type="RefSeq" id="WP_179399773.1">
    <property type="nucleotide sequence ID" value="NZ_JACCCY010000003.1"/>
</dbReference>
<dbReference type="PANTHER" id="PTHR46111">
    <property type="entry name" value="RIBOSOMAL RNA SMALL SUBUNIT METHYLTRANSFERASE I"/>
    <property type="match status" value="1"/>
</dbReference>
<keyword evidence="5 6" id="KW-0949">S-adenosyl-L-methionine</keyword>
<dbReference type="AlphaFoldDB" id="A0A8E2A3G0"/>
<dbReference type="FunFam" id="3.40.1010.10:FF:000007">
    <property type="entry name" value="Ribosomal RNA small subunit methyltransferase I"/>
    <property type="match status" value="1"/>
</dbReference>
<dbReference type="InterPro" id="IPR018063">
    <property type="entry name" value="SAM_MeTrfase_RsmI_CS"/>
</dbReference>
<dbReference type="Pfam" id="PF00590">
    <property type="entry name" value="TP_methylase"/>
    <property type="match status" value="1"/>
</dbReference>
<evidence type="ECO:0000256" key="6">
    <source>
        <dbReference type="HAMAP-Rule" id="MF_01877"/>
    </source>
</evidence>
<sequence>MAKLTIVPTPVGNLEDITLRALRVLKEADLILAEDTRTTGFLLKHFEIQNKMLSHHKFNEHKSVDQLASRIRGGENIALVSDAGTPAISDPGFMLVRACVEQGVDVECLPGATAFVPALVNSGLPCDKFCFEGFLPQKKGRQTRLKELAVEPRTIIFYESPFRLVKTLTQLSEFMGAERKVSVSREISKLHEETVRGTLSEVISHFSMNEPKGEIVIVLAGLNNKMEKEKVNEV</sequence>
<keyword evidence="2 6" id="KW-0698">rRNA processing</keyword>
<dbReference type="HAMAP" id="MF_01877">
    <property type="entry name" value="16SrRNA_methyltr_I"/>
    <property type="match status" value="1"/>
</dbReference>
<keyword evidence="4 6" id="KW-0808">Transferase</keyword>
<dbReference type="FunFam" id="3.30.950.10:FF:000002">
    <property type="entry name" value="Ribosomal RNA small subunit methyltransferase I"/>
    <property type="match status" value="1"/>
</dbReference>
<evidence type="ECO:0000256" key="1">
    <source>
        <dbReference type="ARBA" id="ARBA00022490"/>
    </source>
</evidence>
<reference evidence="8 9" key="1">
    <citation type="submission" date="2020-07" db="EMBL/GenBank/DDBJ databases">
        <title>Genomic Encyclopedia of Type Strains, Phase IV (KMG-IV): sequencing the most valuable type-strain genomes for metagenomic binning, comparative biology and taxonomic classification.</title>
        <authorList>
            <person name="Goeker M."/>
        </authorList>
    </citation>
    <scope>NUCLEOTIDE SEQUENCE [LARGE SCALE GENOMIC DNA]</scope>
    <source>
        <strain evidence="8 9">DSM 23697</strain>
    </source>
</reference>
<dbReference type="Proteomes" id="UP000574332">
    <property type="component" value="Unassembled WGS sequence"/>
</dbReference>
<keyword evidence="3 6" id="KW-0489">Methyltransferase</keyword>
<evidence type="ECO:0000256" key="3">
    <source>
        <dbReference type="ARBA" id="ARBA00022603"/>
    </source>
</evidence>
<dbReference type="CDD" id="cd11648">
    <property type="entry name" value="RsmI"/>
    <property type="match status" value="1"/>
</dbReference>
<name>A0A8E2A3G0_9PORP</name>
<dbReference type="InterPro" id="IPR014777">
    <property type="entry name" value="4pyrrole_Mease_sub1"/>
</dbReference>
<evidence type="ECO:0000313" key="9">
    <source>
        <dbReference type="Proteomes" id="UP000574332"/>
    </source>
</evidence>
<organism evidence="8 9">
    <name type="scientific">Macellibacteroides fermentans</name>
    <dbReference type="NCBI Taxonomy" id="879969"/>
    <lineage>
        <taxon>Bacteria</taxon>
        <taxon>Pseudomonadati</taxon>
        <taxon>Bacteroidota</taxon>
        <taxon>Bacteroidia</taxon>
        <taxon>Bacteroidales</taxon>
        <taxon>Porphyromonadaceae</taxon>
        <taxon>Macellibacteroides</taxon>
    </lineage>
</organism>
<dbReference type="Gene3D" id="3.30.950.10">
    <property type="entry name" value="Methyltransferase, Cobalt-precorrin-4 Transmethylase, Domain 2"/>
    <property type="match status" value="1"/>
</dbReference>
<keyword evidence="1 6" id="KW-0963">Cytoplasm</keyword>
<feature type="domain" description="Tetrapyrrole methylase" evidence="7">
    <location>
        <begin position="3"/>
        <end position="202"/>
    </location>
</feature>
<dbReference type="GO" id="GO:0005737">
    <property type="term" value="C:cytoplasm"/>
    <property type="evidence" value="ECO:0007669"/>
    <property type="project" value="UniProtKB-SubCell"/>
</dbReference>
<dbReference type="EMBL" id="JACCCY010000003">
    <property type="protein sequence ID" value="NYI50133.1"/>
    <property type="molecule type" value="Genomic_DNA"/>
</dbReference>
<comment type="caution">
    <text evidence="8">The sequence shown here is derived from an EMBL/GenBank/DDBJ whole genome shotgun (WGS) entry which is preliminary data.</text>
</comment>
<protein>
    <recommendedName>
        <fullName evidence="6">Ribosomal RNA small subunit methyltransferase I</fullName>
        <ecNumber evidence="6">2.1.1.198</ecNumber>
    </recommendedName>
    <alternativeName>
        <fullName evidence="6">16S rRNA 2'-O-ribose C1402 methyltransferase</fullName>
    </alternativeName>
    <alternativeName>
        <fullName evidence="6">rRNA (cytidine-2'-O-)-methyltransferase RsmI</fullName>
    </alternativeName>
</protein>
<comment type="function">
    <text evidence="6">Catalyzes the 2'-O-methylation of the ribose of cytidine 1402 (C1402) in 16S rRNA.</text>
</comment>
<evidence type="ECO:0000313" key="8">
    <source>
        <dbReference type="EMBL" id="NYI50133.1"/>
    </source>
</evidence>
<dbReference type="SUPFAM" id="SSF53790">
    <property type="entry name" value="Tetrapyrrole methylase"/>
    <property type="match status" value="1"/>
</dbReference>
<evidence type="ECO:0000256" key="2">
    <source>
        <dbReference type="ARBA" id="ARBA00022552"/>
    </source>
</evidence>
<keyword evidence="9" id="KW-1185">Reference proteome</keyword>
<dbReference type="PANTHER" id="PTHR46111:SF1">
    <property type="entry name" value="RIBOSOMAL RNA SMALL SUBUNIT METHYLTRANSFERASE I"/>
    <property type="match status" value="1"/>
</dbReference>
<dbReference type="NCBIfam" id="TIGR00096">
    <property type="entry name" value="16S rRNA (cytidine(1402)-2'-O)-methyltransferase"/>
    <property type="match status" value="1"/>
</dbReference>
<comment type="similarity">
    <text evidence="6">Belongs to the methyltransferase superfamily. RsmI family.</text>
</comment>
<comment type="subcellular location">
    <subcellularLocation>
        <location evidence="6">Cytoplasm</location>
    </subcellularLocation>
</comment>
<dbReference type="InterPro" id="IPR008189">
    <property type="entry name" value="rRNA_ssu_MeTfrase_I"/>
</dbReference>
<dbReference type="InterPro" id="IPR014776">
    <property type="entry name" value="4pyrrole_Mease_sub2"/>
</dbReference>
<accession>A0A8E2A3G0</accession>
<dbReference type="PIRSF" id="PIRSF005917">
    <property type="entry name" value="MTase_YraL"/>
    <property type="match status" value="1"/>
</dbReference>
<evidence type="ECO:0000256" key="4">
    <source>
        <dbReference type="ARBA" id="ARBA00022679"/>
    </source>
</evidence>
<dbReference type="Gene3D" id="3.40.1010.10">
    <property type="entry name" value="Cobalt-precorrin-4 Transmethylase, Domain 1"/>
    <property type="match status" value="1"/>
</dbReference>
<comment type="catalytic activity">
    <reaction evidence="6">
        <text>cytidine(1402) in 16S rRNA + S-adenosyl-L-methionine = 2'-O-methylcytidine(1402) in 16S rRNA + S-adenosyl-L-homocysteine + H(+)</text>
        <dbReference type="Rhea" id="RHEA:42924"/>
        <dbReference type="Rhea" id="RHEA-COMP:10285"/>
        <dbReference type="Rhea" id="RHEA-COMP:10286"/>
        <dbReference type="ChEBI" id="CHEBI:15378"/>
        <dbReference type="ChEBI" id="CHEBI:57856"/>
        <dbReference type="ChEBI" id="CHEBI:59789"/>
        <dbReference type="ChEBI" id="CHEBI:74495"/>
        <dbReference type="ChEBI" id="CHEBI:82748"/>
        <dbReference type="EC" id="2.1.1.198"/>
    </reaction>
</comment>